<dbReference type="GO" id="GO:0043565">
    <property type="term" value="F:sequence-specific DNA binding"/>
    <property type="evidence" value="ECO:0007669"/>
    <property type="project" value="TreeGrafter"/>
</dbReference>
<evidence type="ECO:0000313" key="7">
    <source>
        <dbReference type="EMBL" id="CAE6936831.1"/>
    </source>
</evidence>
<dbReference type="Gene3D" id="3.40.190.10">
    <property type="entry name" value="Periplasmic binding protein-like II"/>
    <property type="match status" value="2"/>
</dbReference>
<dbReference type="EMBL" id="CAJNAS010000017">
    <property type="protein sequence ID" value="CAE6936831.1"/>
    <property type="molecule type" value="Genomic_DNA"/>
</dbReference>
<accession>A0A9N8R1E4</accession>
<reference evidence="7" key="1">
    <citation type="submission" date="2021-02" db="EMBL/GenBank/DDBJ databases">
        <authorList>
            <person name="Vanwijnsberghe S."/>
        </authorList>
    </citation>
    <scope>NUCLEOTIDE SEQUENCE</scope>
    <source>
        <strain evidence="7">R-70211</strain>
    </source>
</reference>
<evidence type="ECO:0000313" key="8">
    <source>
        <dbReference type="Proteomes" id="UP000675121"/>
    </source>
</evidence>
<dbReference type="SUPFAM" id="SSF53850">
    <property type="entry name" value="Periplasmic binding protein-like II"/>
    <property type="match status" value="1"/>
</dbReference>
<dbReference type="InterPro" id="IPR058163">
    <property type="entry name" value="LysR-type_TF_proteobact-type"/>
</dbReference>
<dbReference type="CDD" id="cd08432">
    <property type="entry name" value="PBP2_GcdR_TrpI_HvrB_AmpR_like"/>
    <property type="match status" value="1"/>
</dbReference>
<dbReference type="Pfam" id="PF03466">
    <property type="entry name" value="LysR_substrate"/>
    <property type="match status" value="1"/>
</dbReference>
<evidence type="ECO:0000256" key="3">
    <source>
        <dbReference type="ARBA" id="ARBA00023125"/>
    </source>
</evidence>
<feature type="region of interest" description="Disordered" evidence="5">
    <location>
        <begin position="51"/>
        <end position="109"/>
    </location>
</feature>
<evidence type="ECO:0000259" key="6">
    <source>
        <dbReference type="PROSITE" id="PS50931"/>
    </source>
</evidence>
<dbReference type="InterPro" id="IPR005119">
    <property type="entry name" value="LysR_subst-bd"/>
</dbReference>
<evidence type="ECO:0000256" key="2">
    <source>
        <dbReference type="ARBA" id="ARBA00023015"/>
    </source>
</evidence>
<name>A0A9N8R1E4_9BURK</name>
<gene>
    <name evidence="7" type="primary">hdfR_5</name>
    <name evidence="7" type="ORF">R70211_05435</name>
</gene>
<proteinExistence type="inferred from homology"/>
<dbReference type="InterPro" id="IPR000847">
    <property type="entry name" value="LysR_HTH_N"/>
</dbReference>
<comment type="caution">
    <text evidence="7">The sequence shown here is derived from an EMBL/GenBank/DDBJ whole genome shotgun (WGS) entry which is preliminary data.</text>
</comment>
<sequence>MIALSLTPNVRRHKFQMHHYRDCAGDPLKNWRCELLSLAYFSLQQQREVGAAPHRGNANKPLTKQGKANPIGKQTKAPRRQTIQPKPNPHSQRSKIPTTRAAAQSPQSQILKRKMPALNALKAFEVAGRTGSFTRAAELLNVTQSAVSRQVRQLEAQLGETLLQRHHHHLELSAAGRILLQALQQSFDRIELTVRSLQEKTHRNRLRINAPPTFTSRWLMPRLGRLRDAHPHLELSLSTRLDDNLAESGVLDCAIRFGNGEWEGFDNRLLMNERHIAVCAPALLARQAGRAAIDLNQFTLLHVLASADQRYQTWQHWLKAAGIDNVDTRGGYEFDLLDHAIRAAIDGLGVTIADRHMIGRELAEGQLVQVLNVHVDGHQSYWLITRAEQDELPHVALFRDWLQQEIWLTERALDSSESAQLGEAR</sequence>
<dbReference type="FunFam" id="1.10.10.10:FF:000001">
    <property type="entry name" value="LysR family transcriptional regulator"/>
    <property type="match status" value="1"/>
</dbReference>
<dbReference type="Pfam" id="PF00126">
    <property type="entry name" value="HTH_1"/>
    <property type="match status" value="1"/>
</dbReference>
<evidence type="ECO:0000256" key="4">
    <source>
        <dbReference type="ARBA" id="ARBA00023163"/>
    </source>
</evidence>
<feature type="domain" description="HTH lysR-type" evidence="6">
    <location>
        <begin position="116"/>
        <end position="173"/>
    </location>
</feature>
<keyword evidence="3" id="KW-0238">DNA-binding</keyword>
<keyword evidence="4" id="KW-0804">Transcription</keyword>
<dbReference type="PRINTS" id="PR00039">
    <property type="entry name" value="HTHLYSR"/>
</dbReference>
<dbReference type="GO" id="GO:0006351">
    <property type="term" value="P:DNA-templated transcription"/>
    <property type="evidence" value="ECO:0007669"/>
    <property type="project" value="TreeGrafter"/>
</dbReference>
<organism evidence="7 8">
    <name type="scientific">Paraburkholderia domus</name>
    <dbReference type="NCBI Taxonomy" id="2793075"/>
    <lineage>
        <taxon>Bacteria</taxon>
        <taxon>Pseudomonadati</taxon>
        <taxon>Pseudomonadota</taxon>
        <taxon>Betaproteobacteria</taxon>
        <taxon>Burkholderiales</taxon>
        <taxon>Burkholderiaceae</taxon>
        <taxon>Paraburkholderia</taxon>
    </lineage>
</organism>
<dbReference type="PROSITE" id="PS50931">
    <property type="entry name" value="HTH_LYSR"/>
    <property type="match status" value="1"/>
</dbReference>
<dbReference type="Gene3D" id="1.10.10.10">
    <property type="entry name" value="Winged helix-like DNA-binding domain superfamily/Winged helix DNA-binding domain"/>
    <property type="match status" value="1"/>
</dbReference>
<keyword evidence="8" id="KW-1185">Reference proteome</keyword>
<dbReference type="PANTHER" id="PTHR30537:SF74">
    <property type="entry name" value="HTH-TYPE TRANSCRIPTIONAL REGULATOR TRPI"/>
    <property type="match status" value="1"/>
</dbReference>
<evidence type="ECO:0000256" key="1">
    <source>
        <dbReference type="ARBA" id="ARBA00009437"/>
    </source>
</evidence>
<feature type="compositionally biased region" description="Polar residues" evidence="5">
    <location>
        <begin position="81"/>
        <end position="109"/>
    </location>
</feature>
<protein>
    <submittedName>
        <fullName evidence="7">HTH-type transcriptional regulator HdfR</fullName>
    </submittedName>
</protein>
<dbReference type="SUPFAM" id="SSF46785">
    <property type="entry name" value="Winged helix' DNA-binding domain"/>
    <property type="match status" value="1"/>
</dbReference>
<keyword evidence="2" id="KW-0805">Transcription regulation</keyword>
<dbReference type="InterPro" id="IPR036390">
    <property type="entry name" value="WH_DNA-bd_sf"/>
</dbReference>
<comment type="similarity">
    <text evidence="1">Belongs to the LysR transcriptional regulatory family.</text>
</comment>
<dbReference type="PANTHER" id="PTHR30537">
    <property type="entry name" value="HTH-TYPE TRANSCRIPTIONAL REGULATOR"/>
    <property type="match status" value="1"/>
</dbReference>
<dbReference type="InterPro" id="IPR036388">
    <property type="entry name" value="WH-like_DNA-bd_sf"/>
</dbReference>
<dbReference type="GO" id="GO:0003700">
    <property type="term" value="F:DNA-binding transcription factor activity"/>
    <property type="evidence" value="ECO:0007669"/>
    <property type="project" value="InterPro"/>
</dbReference>
<dbReference type="AlphaFoldDB" id="A0A9N8R1E4"/>
<dbReference type="Proteomes" id="UP000675121">
    <property type="component" value="Unassembled WGS sequence"/>
</dbReference>
<evidence type="ECO:0000256" key="5">
    <source>
        <dbReference type="SAM" id="MobiDB-lite"/>
    </source>
</evidence>